<accession>A0A1I4XXU5</accession>
<dbReference type="STRING" id="913024.SAMN05421741_103200"/>
<dbReference type="RefSeq" id="WP_091519449.1">
    <property type="nucleotide sequence ID" value="NZ_FOVI01000003.1"/>
</dbReference>
<evidence type="ECO:0000259" key="1">
    <source>
        <dbReference type="Pfam" id="PF18925"/>
    </source>
</evidence>
<evidence type="ECO:0000313" key="3">
    <source>
        <dbReference type="Proteomes" id="UP000199036"/>
    </source>
</evidence>
<dbReference type="InterPro" id="IPR043732">
    <property type="entry name" value="DUF5675"/>
</dbReference>
<organism evidence="2 3">
    <name type="scientific">Paenimyroides ummariense</name>
    <dbReference type="NCBI Taxonomy" id="913024"/>
    <lineage>
        <taxon>Bacteria</taxon>
        <taxon>Pseudomonadati</taxon>
        <taxon>Bacteroidota</taxon>
        <taxon>Flavobacteriia</taxon>
        <taxon>Flavobacteriales</taxon>
        <taxon>Flavobacteriaceae</taxon>
        <taxon>Paenimyroides</taxon>
    </lineage>
</organism>
<keyword evidence="3" id="KW-1185">Reference proteome</keyword>
<protein>
    <recommendedName>
        <fullName evidence="1">DUF5675 domain-containing protein</fullName>
    </recommendedName>
</protein>
<evidence type="ECO:0000313" key="2">
    <source>
        <dbReference type="EMBL" id="SFN30632.1"/>
    </source>
</evidence>
<dbReference type="AlphaFoldDB" id="A0A1I4XXU5"/>
<proteinExistence type="predicted"/>
<gene>
    <name evidence="2" type="ORF">SAMN05421741_103200</name>
</gene>
<dbReference type="Pfam" id="PF18925">
    <property type="entry name" value="DUF5675"/>
    <property type="match status" value="1"/>
</dbReference>
<name>A0A1I4XXU5_9FLAO</name>
<dbReference type="OrthoDB" id="707810at2"/>
<sequence>MLMLKRIYLATAVHGELTLNGKHIAYTIELPWQDNKKRISCVPEGIYVLRKRYSEKFKWYFVLLDVPNRNCILIHPANDAQKELQGCIAPVTQFTAEGKGTESRKTMQKLTNALEPYRINRQIKLCITSNTSENEKQ</sequence>
<feature type="domain" description="DUF5675" evidence="1">
    <location>
        <begin position="4"/>
        <end position="114"/>
    </location>
</feature>
<dbReference type="EMBL" id="FOVI01000003">
    <property type="protein sequence ID" value="SFN30632.1"/>
    <property type="molecule type" value="Genomic_DNA"/>
</dbReference>
<dbReference type="Proteomes" id="UP000199036">
    <property type="component" value="Unassembled WGS sequence"/>
</dbReference>
<reference evidence="3" key="1">
    <citation type="submission" date="2016-10" db="EMBL/GenBank/DDBJ databases">
        <authorList>
            <person name="Varghese N."/>
            <person name="Submissions S."/>
        </authorList>
    </citation>
    <scope>NUCLEOTIDE SEQUENCE [LARGE SCALE GENOMIC DNA]</scope>
    <source>
        <strain evidence="3">DS-12</strain>
    </source>
</reference>